<dbReference type="InterPro" id="IPR006143">
    <property type="entry name" value="RND_pump_MFP"/>
</dbReference>
<comment type="similarity">
    <text evidence="1">Belongs to the membrane fusion protein (MFP) (TC 8.A.1) family.</text>
</comment>
<name>A0A1X9LR46_9MICO</name>
<accession>A0A1X9LR46</accession>
<evidence type="ECO:0000259" key="3">
    <source>
        <dbReference type="Pfam" id="PF25989"/>
    </source>
</evidence>
<dbReference type="Proteomes" id="UP000192775">
    <property type="component" value="Plasmid unnamed1"/>
</dbReference>
<dbReference type="Gene3D" id="2.40.30.170">
    <property type="match status" value="1"/>
</dbReference>
<dbReference type="RefSeq" id="WP_085021809.1">
    <property type="nucleotide sequence ID" value="NZ_BMHD01000003.1"/>
</dbReference>
<dbReference type="KEGG" id="cphy:B5808_20065"/>
<dbReference type="PANTHER" id="PTHR30469:SF33">
    <property type="entry name" value="SLR1207 PROTEIN"/>
    <property type="match status" value="1"/>
</dbReference>
<keyword evidence="4" id="KW-0614">Plasmid</keyword>
<dbReference type="AlphaFoldDB" id="A0A1X9LR46"/>
<evidence type="ECO:0000256" key="2">
    <source>
        <dbReference type="SAM" id="MobiDB-lite"/>
    </source>
</evidence>
<dbReference type="NCBIfam" id="TIGR01730">
    <property type="entry name" value="RND_mfp"/>
    <property type="match status" value="1"/>
</dbReference>
<dbReference type="GO" id="GO:1990281">
    <property type="term" value="C:efflux pump complex"/>
    <property type="evidence" value="ECO:0007669"/>
    <property type="project" value="TreeGrafter"/>
</dbReference>
<evidence type="ECO:0000313" key="4">
    <source>
        <dbReference type="EMBL" id="ARJ07674.1"/>
    </source>
</evidence>
<dbReference type="PANTHER" id="PTHR30469">
    <property type="entry name" value="MULTIDRUG RESISTANCE PROTEIN MDTA"/>
    <property type="match status" value="1"/>
</dbReference>
<feature type="compositionally biased region" description="Gly residues" evidence="2">
    <location>
        <begin position="210"/>
        <end position="235"/>
    </location>
</feature>
<evidence type="ECO:0000256" key="1">
    <source>
        <dbReference type="ARBA" id="ARBA00009477"/>
    </source>
</evidence>
<protein>
    <recommendedName>
        <fullName evidence="3">YknX-like C-terminal permuted SH3-like domain-containing protein</fullName>
    </recommendedName>
</protein>
<dbReference type="EMBL" id="CP020716">
    <property type="protein sequence ID" value="ARJ07674.1"/>
    <property type="molecule type" value="Genomic_DNA"/>
</dbReference>
<feature type="region of interest" description="Disordered" evidence="2">
    <location>
        <begin position="190"/>
        <end position="235"/>
    </location>
</feature>
<dbReference type="SUPFAM" id="SSF111369">
    <property type="entry name" value="HlyD-like secretion proteins"/>
    <property type="match status" value="1"/>
</dbReference>
<dbReference type="Gene3D" id="6.20.50.140">
    <property type="match status" value="1"/>
</dbReference>
<dbReference type="GO" id="GO:0015562">
    <property type="term" value="F:efflux transmembrane transporter activity"/>
    <property type="evidence" value="ECO:0007669"/>
    <property type="project" value="TreeGrafter"/>
</dbReference>
<evidence type="ECO:0000313" key="5">
    <source>
        <dbReference type="Proteomes" id="UP000192775"/>
    </source>
</evidence>
<organism evidence="4 5">
    <name type="scientific">Cnuibacter physcomitrellae</name>
    <dbReference type="NCBI Taxonomy" id="1619308"/>
    <lineage>
        <taxon>Bacteria</taxon>
        <taxon>Bacillati</taxon>
        <taxon>Actinomycetota</taxon>
        <taxon>Actinomycetes</taxon>
        <taxon>Micrococcales</taxon>
        <taxon>Microbacteriaceae</taxon>
        <taxon>Cnuibacter</taxon>
    </lineage>
</organism>
<dbReference type="InterPro" id="IPR058637">
    <property type="entry name" value="YknX-like_C"/>
</dbReference>
<gene>
    <name evidence="4" type="ORF">B5808_20065</name>
</gene>
<feature type="domain" description="YknX-like C-terminal permuted SH3-like" evidence="3">
    <location>
        <begin position="129"/>
        <end position="184"/>
    </location>
</feature>
<sequence>MAQADLAFATLSSPINGTVAAVALTAGSAVTAGSSDAVVTILGDDGYVVSSTVTLSNIGKLKIGQTATATLPSSGSTVTGSVSSIGVVDTATDSSTPSYDITIALDDDQALLNGASASVSVAVAVGDSVLTIPTSAAHRSGTDYTVDVVRDGTASSAPVEVGAIGDELTEITSGLTEGDQVVLADLSEAIPTDDSSTSSGLSGLGSSTTNGGGPSGAGGTFPGGSGPSGGAPGAR</sequence>
<reference evidence="4 5" key="1">
    <citation type="submission" date="2017-04" db="EMBL/GenBank/DDBJ databases">
        <authorList>
            <person name="Afonso C.L."/>
            <person name="Miller P.J."/>
            <person name="Scott M.A."/>
            <person name="Spackman E."/>
            <person name="Goraichik I."/>
            <person name="Dimitrov K.M."/>
            <person name="Suarez D.L."/>
            <person name="Swayne D.E."/>
        </authorList>
    </citation>
    <scope>NUCLEOTIDE SEQUENCE [LARGE SCALE GENOMIC DNA]</scope>
    <source>
        <strain evidence="5">XA(T)</strain>
        <plasmid evidence="5">Plasmid unnamed1</plasmid>
    </source>
</reference>
<proteinExistence type="inferred from homology"/>
<geneLocation type="plasmid" evidence="4">
    <name>unnamed1</name>
</geneLocation>
<feature type="compositionally biased region" description="Low complexity" evidence="2">
    <location>
        <begin position="195"/>
        <end position="209"/>
    </location>
</feature>
<dbReference type="Pfam" id="PF25989">
    <property type="entry name" value="YknX_C"/>
    <property type="match status" value="1"/>
</dbReference>
<keyword evidence="5" id="KW-1185">Reference proteome</keyword>